<dbReference type="Pfam" id="PF00196">
    <property type="entry name" value="GerE"/>
    <property type="match status" value="1"/>
</dbReference>
<evidence type="ECO:0000256" key="1">
    <source>
        <dbReference type="ARBA" id="ARBA00023015"/>
    </source>
</evidence>
<organism evidence="6 7">
    <name type="scientific">Saccharomonospora marina XMU15</name>
    <dbReference type="NCBI Taxonomy" id="882083"/>
    <lineage>
        <taxon>Bacteria</taxon>
        <taxon>Bacillati</taxon>
        <taxon>Actinomycetota</taxon>
        <taxon>Actinomycetes</taxon>
        <taxon>Pseudonocardiales</taxon>
        <taxon>Pseudonocardiaceae</taxon>
        <taxon>Saccharomonospora</taxon>
    </lineage>
</organism>
<dbReference type="InterPro" id="IPR036388">
    <property type="entry name" value="WH-like_DNA-bd_sf"/>
</dbReference>
<dbReference type="AlphaFoldDB" id="H5X8I7"/>
<dbReference type="PRINTS" id="PR00038">
    <property type="entry name" value="HTHLUXR"/>
</dbReference>
<gene>
    <name evidence="6" type="ORF">SacmaDRAFT_2027</name>
</gene>
<dbReference type="SUPFAM" id="SSF48452">
    <property type="entry name" value="TPR-like"/>
    <property type="match status" value="1"/>
</dbReference>
<dbReference type="GO" id="GO:0006355">
    <property type="term" value="P:regulation of DNA-templated transcription"/>
    <property type="evidence" value="ECO:0007669"/>
    <property type="project" value="InterPro"/>
</dbReference>
<dbReference type="GO" id="GO:0003677">
    <property type="term" value="F:DNA binding"/>
    <property type="evidence" value="ECO:0007669"/>
    <property type="project" value="UniProtKB-KW"/>
</dbReference>
<reference evidence="6 7" key="1">
    <citation type="journal article" date="2012" name="Stand. Genomic Sci.">
        <title>Genome sequence of the ocean sediment bacterium Saccharomonospora marina type strain (XMU15(T)).</title>
        <authorList>
            <person name="Klenk H.P."/>
            <person name="Lu M."/>
            <person name="Lucas S."/>
            <person name="Lapidus A."/>
            <person name="Copeland A."/>
            <person name="Pitluck S."/>
            <person name="Goodwin L.A."/>
            <person name="Han C."/>
            <person name="Tapia R."/>
            <person name="Brambilla E.M."/>
            <person name="Potter G."/>
            <person name="Land M."/>
            <person name="Ivanova N."/>
            <person name="Rohde M."/>
            <person name="Goker M."/>
            <person name="Detter J.C."/>
            <person name="Li W.J."/>
            <person name="Kyrpides N.C."/>
            <person name="Woyke T."/>
        </authorList>
    </citation>
    <scope>NUCLEOTIDE SEQUENCE [LARGE SCALE GENOMIC DNA]</scope>
    <source>
        <strain evidence="6 7">XMU15</strain>
    </source>
</reference>
<evidence type="ECO:0000313" key="6">
    <source>
        <dbReference type="EMBL" id="EHR50283.1"/>
    </source>
</evidence>
<keyword evidence="3" id="KW-0804">Transcription</keyword>
<dbReference type="InterPro" id="IPR016032">
    <property type="entry name" value="Sig_transdc_resp-reg_C-effctor"/>
</dbReference>
<dbReference type="EMBL" id="CM001439">
    <property type="protein sequence ID" value="EHR50283.1"/>
    <property type="molecule type" value="Genomic_DNA"/>
</dbReference>
<evidence type="ECO:0000259" key="5">
    <source>
        <dbReference type="PROSITE" id="PS50043"/>
    </source>
</evidence>
<dbReference type="HOGENOM" id="CLU_034929_0_0_11"/>
<dbReference type="InterPro" id="IPR000792">
    <property type="entry name" value="Tscrpt_reg_LuxR_C"/>
</dbReference>
<dbReference type="eggNOG" id="COG2197">
    <property type="taxonomic scope" value="Bacteria"/>
</dbReference>
<accession>H5X8I7</accession>
<dbReference type="PANTHER" id="PTHR44688:SF16">
    <property type="entry name" value="DNA-BINDING TRANSCRIPTIONAL ACTIVATOR DEVR_DOSR"/>
    <property type="match status" value="1"/>
</dbReference>
<name>H5X8I7_9PSEU</name>
<evidence type="ECO:0000256" key="3">
    <source>
        <dbReference type="ARBA" id="ARBA00023163"/>
    </source>
</evidence>
<feature type="region of interest" description="Disordered" evidence="4">
    <location>
        <begin position="1"/>
        <end position="26"/>
    </location>
</feature>
<evidence type="ECO:0000313" key="7">
    <source>
        <dbReference type="Proteomes" id="UP000004926"/>
    </source>
</evidence>
<dbReference type="Proteomes" id="UP000004926">
    <property type="component" value="Chromosome"/>
</dbReference>
<dbReference type="PANTHER" id="PTHR44688">
    <property type="entry name" value="DNA-BINDING TRANSCRIPTIONAL ACTIVATOR DEVR_DOSR"/>
    <property type="match status" value="1"/>
</dbReference>
<dbReference type="SMART" id="SM00421">
    <property type="entry name" value="HTH_LUXR"/>
    <property type="match status" value="1"/>
</dbReference>
<sequence length="567" mass="60588">MRETGAVTGGRRSGSRPAVQLTETAPRDPLALGRTAYLRGAWGEARRQLSAAGALHPLTAADLDRLGVAAFLTGEEATAAQSWASASQTWAGQGAPGHAARSAFWLGVTLLQRGEHARGGGWLARARRLAGAAGDCVECGYLRIPAGLEALERGDGDSAEAVFADVVRTAERFGDPDLRALGNLGRGQALILAGQPGTGTDLLDEAMVAVTAAEVSAIPSGIIYCAVILTCRKLFDLERAGEWTAALSRWCAEQPDLKAYRGQCLVHRSEIMQSRGEWSQAMTEVRRACERLADPPGDPALGMAYYQLGELQRLRGDFGEAERSYRRASAEGHSVQPGLALLRLAQGRTQHALAAIRTAVEEARGTADRARVLLADVEIALAAGEVSSARSAAAELADIAEAFDMPYLRAVVGYARGSVSLCEGDPAAACAELRRTWPAWQRLDLPYEAACVRLRMAQAYRQLADHDSAELELDAARRVFERVGAAPALQRVRELARRAPERAPGSLTRRELEVLRLVATGATNAEIARSLVLSEKTVARHLANTFGKLEVSSRAAATAYAYRHGLA</sequence>
<evidence type="ECO:0000256" key="4">
    <source>
        <dbReference type="SAM" id="MobiDB-lite"/>
    </source>
</evidence>
<dbReference type="STRING" id="882083.SacmaDRAFT_2027"/>
<dbReference type="CDD" id="cd06170">
    <property type="entry name" value="LuxR_C_like"/>
    <property type="match status" value="1"/>
</dbReference>
<dbReference type="PROSITE" id="PS50043">
    <property type="entry name" value="HTH_LUXR_2"/>
    <property type="match status" value="1"/>
</dbReference>
<dbReference type="InterPro" id="IPR011990">
    <property type="entry name" value="TPR-like_helical_dom_sf"/>
</dbReference>
<dbReference type="SUPFAM" id="SSF46894">
    <property type="entry name" value="C-terminal effector domain of the bipartite response regulators"/>
    <property type="match status" value="1"/>
</dbReference>
<evidence type="ECO:0000256" key="2">
    <source>
        <dbReference type="ARBA" id="ARBA00023125"/>
    </source>
</evidence>
<protein>
    <submittedName>
        <fullName evidence="6">Response regulator containing a CheY-like receiver domain and an HTH DNA-binding domain</fullName>
    </submittedName>
</protein>
<keyword evidence="2 6" id="KW-0238">DNA-binding</keyword>
<feature type="domain" description="HTH luxR-type" evidence="5">
    <location>
        <begin position="500"/>
        <end position="565"/>
    </location>
</feature>
<keyword evidence="7" id="KW-1185">Reference proteome</keyword>
<dbReference type="PROSITE" id="PS00622">
    <property type="entry name" value="HTH_LUXR_1"/>
    <property type="match status" value="1"/>
</dbReference>
<keyword evidence="1" id="KW-0805">Transcription regulation</keyword>
<proteinExistence type="predicted"/>
<dbReference type="OrthoDB" id="27092at2"/>
<dbReference type="Gene3D" id="1.25.40.10">
    <property type="entry name" value="Tetratricopeptide repeat domain"/>
    <property type="match status" value="3"/>
</dbReference>
<dbReference type="Gene3D" id="1.10.10.10">
    <property type="entry name" value="Winged helix-like DNA-binding domain superfamily/Winged helix DNA-binding domain"/>
    <property type="match status" value="1"/>
</dbReference>